<dbReference type="GO" id="GO:0007165">
    <property type="term" value="P:signal transduction"/>
    <property type="evidence" value="ECO:0007669"/>
    <property type="project" value="InterPro"/>
</dbReference>
<sequence>MRRATLPSGSACIGSEHVRFQAARALLSDVIVTKDLPNNVRRALKKVGDLINPDHENRSGSDLLSIPSPPGISFPHCGGRISVHEDEQLHSGGSIFDWSSVSNVMGLPQFSEDCSRASKPKPEATTAARQGDPPERSSEADQRTRTADVISNEQSRHSDLNIIKVASGQVFQADEISSDCTLAQLDSWTFPVFALSLRCYDTLLSMVAFKAFENTNLFKTFHIDLQKFFNFFHEIEAGYHELPYHNRVHASDVLHACYFLTTHWVPAYADYPAGLVSLLSPVELMALYTAAAIHDHDHPGRNNAFLIATRDPKAIIYNDRSVLENHHISSAWKVLMREENFFVENLSTSELNRFRHFVIETVLSTDLKYHYDLLMSFTDKASRRPLDMSNESDSLTLGRMILKLADVNSASKPPCIHQMWGQKILEEFFDQGDEEISRGLPVSDFMDRRTCNVAELQCSFMNHVVSPLLNALVQAELLPVDEQTGRCELLDNFAENLRHWSLSAENGSSDPSLLFDQAEAFEEDTYAHDVLRCFYNYQQGTSPVAGHSSPVVSESKRPVVLAERDQLTNGLCTTCMMSSALSTHFDFQREQAVHSMMVWHTNALQLEPFRILTVKIQKASAWQCFFMSFFVARTAGRLPKPI</sequence>
<feature type="region of interest" description="Disordered" evidence="6">
    <location>
        <begin position="111"/>
        <end position="151"/>
    </location>
</feature>
<dbReference type="AlphaFoldDB" id="A0A5S6QA97"/>
<dbReference type="SMART" id="SM00471">
    <property type="entry name" value="HDc"/>
    <property type="match status" value="1"/>
</dbReference>
<feature type="binding site" evidence="5">
    <location>
        <position position="295"/>
    </location>
    <ligand>
        <name>Zn(2+)</name>
        <dbReference type="ChEBI" id="CHEBI:29105"/>
        <label>1</label>
    </ligand>
</feature>
<dbReference type="PANTHER" id="PTHR11347">
    <property type="entry name" value="CYCLIC NUCLEOTIDE PHOSPHODIESTERASE"/>
    <property type="match status" value="1"/>
</dbReference>
<feature type="binding site" evidence="4">
    <location>
        <position position="295"/>
    </location>
    <ligand>
        <name>AMP</name>
        <dbReference type="ChEBI" id="CHEBI:456215"/>
    </ligand>
</feature>
<accession>A0A5S6QA97</accession>
<dbReference type="InterPro" id="IPR023088">
    <property type="entry name" value="PDEase"/>
</dbReference>
<feature type="binding site" evidence="5">
    <location>
        <position position="294"/>
    </location>
    <ligand>
        <name>Zn(2+)</name>
        <dbReference type="ChEBI" id="CHEBI:29105"/>
        <label>1</label>
    </ligand>
</feature>
<dbReference type="SUPFAM" id="SSF109604">
    <property type="entry name" value="HD-domain/PDEase-like"/>
    <property type="match status" value="1"/>
</dbReference>
<dbReference type="PROSITE" id="PS51845">
    <property type="entry name" value="PDEASE_I_2"/>
    <property type="match status" value="1"/>
</dbReference>
<feature type="binding site" evidence="4">
    <location>
        <position position="406"/>
    </location>
    <ligand>
        <name>AMP</name>
        <dbReference type="ChEBI" id="CHEBI:456215"/>
    </ligand>
</feature>
<feature type="binding site" evidence="5">
    <location>
        <position position="406"/>
    </location>
    <ligand>
        <name>Zn(2+)</name>
        <dbReference type="ChEBI" id="CHEBI:29105"/>
        <label>1</label>
    </ligand>
</feature>
<evidence type="ECO:0000256" key="4">
    <source>
        <dbReference type="PIRSR" id="PIRSR623088-2"/>
    </source>
</evidence>
<dbReference type="Gene3D" id="1.10.1300.10">
    <property type="entry name" value="3'5'-cyclic nucleotide phosphodiesterase, catalytic domain"/>
    <property type="match status" value="1"/>
</dbReference>
<feature type="domain" description="PDEase" evidence="7">
    <location>
        <begin position="138"/>
        <end position="507"/>
    </location>
</feature>
<proteinExistence type="predicted"/>
<evidence type="ECO:0000256" key="1">
    <source>
        <dbReference type="ARBA" id="ARBA00022723"/>
    </source>
</evidence>
<dbReference type="CDD" id="cd00077">
    <property type="entry name" value="HDc"/>
    <property type="match status" value="1"/>
</dbReference>
<evidence type="ECO:0000256" key="3">
    <source>
        <dbReference type="PIRSR" id="PIRSR623088-1"/>
    </source>
</evidence>
<dbReference type="InterPro" id="IPR002073">
    <property type="entry name" value="PDEase_catalytic_dom"/>
</dbReference>
<protein>
    <submittedName>
        <fullName evidence="9">PDEase domain-containing protein</fullName>
    </submittedName>
</protein>
<dbReference type="GO" id="GO:0004114">
    <property type="term" value="F:3',5'-cyclic-nucleotide phosphodiesterase activity"/>
    <property type="evidence" value="ECO:0007669"/>
    <property type="project" value="InterPro"/>
</dbReference>
<dbReference type="InterPro" id="IPR003607">
    <property type="entry name" value="HD/PDEase_dom"/>
</dbReference>
<dbReference type="PRINTS" id="PR00387">
    <property type="entry name" value="PDIESTERASE1"/>
</dbReference>
<evidence type="ECO:0000256" key="6">
    <source>
        <dbReference type="SAM" id="MobiDB-lite"/>
    </source>
</evidence>
<evidence type="ECO:0000256" key="2">
    <source>
        <dbReference type="ARBA" id="ARBA00022801"/>
    </source>
</evidence>
<feature type="binding site" evidence="4">
    <location>
        <position position="457"/>
    </location>
    <ligand>
        <name>AMP</name>
        <dbReference type="ChEBI" id="CHEBI:456215"/>
    </ligand>
</feature>
<dbReference type="Pfam" id="PF00233">
    <property type="entry name" value="PDEase_I"/>
    <property type="match status" value="1"/>
</dbReference>
<feature type="active site" description="Proton donor" evidence="3">
    <location>
        <position position="245"/>
    </location>
</feature>
<evidence type="ECO:0000313" key="9">
    <source>
        <dbReference type="WBParaSite" id="TMUE_1000004108.1"/>
    </source>
</evidence>
<feature type="binding site" evidence="5">
    <location>
        <position position="249"/>
    </location>
    <ligand>
        <name>Zn(2+)</name>
        <dbReference type="ChEBI" id="CHEBI:29105"/>
        <label>1</label>
    </ligand>
</feature>
<dbReference type="GO" id="GO:0046872">
    <property type="term" value="F:metal ion binding"/>
    <property type="evidence" value="ECO:0007669"/>
    <property type="project" value="UniProtKB-KW"/>
</dbReference>
<feature type="binding site" evidence="4">
    <location>
        <begin position="245"/>
        <end position="249"/>
    </location>
    <ligand>
        <name>AMP</name>
        <dbReference type="ChEBI" id="CHEBI:456215"/>
    </ligand>
</feature>
<keyword evidence="2" id="KW-0378">Hydrolase</keyword>
<dbReference type="WBParaSite" id="TMUE_1000004108.1">
    <property type="protein sequence ID" value="TMUE_1000004108.1"/>
    <property type="gene ID" value="WBGene00294499"/>
</dbReference>
<keyword evidence="1 5" id="KW-0479">Metal-binding</keyword>
<evidence type="ECO:0000313" key="8">
    <source>
        <dbReference type="Proteomes" id="UP000046395"/>
    </source>
</evidence>
<organism evidence="8 9">
    <name type="scientific">Trichuris muris</name>
    <name type="common">Mouse whipworm</name>
    <dbReference type="NCBI Taxonomy" id="70415"/>
    <lineage>
        <taxon>Eukaryota</taxon>
        <taxon>Metazoa</taxon>
        <taxon>Ecdysozoa</taxon>
        <taxon>Nematoda</taxon>
        <taxon>Enoplea</taxon>
        <taxon>Dorylaimia</taxon>
        <taxon>Trichinellida</taxon>
        <taxon>Trichuridae</taxon>
        <taxon>Trichuris</taxon>
    </lineage>
</organism>
<reference evidence="9" key="1">
    <citation type="submission" date="2019-12" db="UniProtKB">
        <authorList>
            <consortium name="WormBaseParasite"/>
        </authorList>
    </citation>
    <scope>IDENTIFICATION</scope>
</reference>
<dbReference type="InterPro" id="IPR036971">
    <property type="entry name" value="PDEase_catalytic_dom_sf"/>
</dbReference>
<evidence type="ECO:0000256" key="5">
    <source>
        <dbReference type="PIRSR" id="PIRSR623088-3"/>
    </source>
</evidence>
<feature type="binding site" evidence="5">
    <location>
        <position position="295"/>
    </location>
    <ligand>
        <name>Zn(2+)</name>
        <dbReference type="ChEBI" id="CHEBI:29105"/>
        <label>2</label>
    </ligand>
</feature>
<feature type="compositionally biased region" description="Basic and acidic residues" evidence="6">
    <location>
        <begin position="113"/>
        <end position="122"/>
    </location>
</feature>
<dbReference type="Proteomes" id="UP000046395">
    <property type="component" value="Unassembled WGS sequence"/>
</dbReference>
<dbReference type="STRING" id="70415.A0A5S6QA97"/>
<keyword evidence="8" id="KW-1185">Reference proteome</keyword>
<feature type="compositionally biased region" description="Basic and acidic residues" evidence="6">
    <location>
        <begin position="132"/>
        <end position="146"/>
    </location>
</feature>
<name>A0A5S6QA97_TRIMR</name>
<evidence type="ECO:0000259" key="7">
    <source>
        <dbReference type="PROSITE" id="PS51845"/>
    </source>
</evidence>